<evidence type="ECO:0000313" key="1">
    <source>
        <dbReference type="EMBL" id="KKO46416.1"/>
    </source>
</evidence>
<accession>A0A0M2V705</accession>
<organism evidence="1 2">
    <name type="scientific">Arsukibacterium ikkense</name>
    <dbReference type="NCBI Taxonomy" id="336831"/>
    <lineage>
        <taxon>Bacteria</taxon>
        <taxon>Pseudomonadati</taxon>
        <taxon>Pseudomonadota</taxon>
        <taxon>Gammaproteobacteria</taxon>
        <taxon>Chromatiales</taxon>
        <taxon>Chromatiaceae</taxon>
        <taxon>Arsukibacterium</taxon>
    </lineage>
</organism>
<evidence type="ECO:0000313" key="2">
    <source>
        <dbReference type="Proteomes" id="UP000034228"/>
    </source>
</evidence>
<dbReference type="STRING" id="336831.WG68_06535"/>
<proteinExistence type="predicted"/>
<gene>
    <name evidence="1" type="ORF">WG68_06535</name>
</gene>
<dbReference type="AlphaFoldDB" id="A0A0M2V705"/>
<dbReference type="RefSeq" id="WP_046556857.1">
    <property type="nucleotide sequence ID" value="NZ_LAHO01000004.1"/>
</dbReference>
<sequence>MKNLNEMNRKKVLLNLLEYSDSLEDIMLSLRDYSWDFEGESIVIHKKHVLNAINLFMNGSISKEDLERWANLIECREDLISDEADAFIIDKIIYQLANPVLEGDINYEKCKLQIKMLDD</sequence>
<dbReference type="Proteomes" id="UP000034228">
    <property type="component" value="Unassembled WGS sequence"/>
</dbReference>
<keyword evidence="2" id="KW-1185">Reference proteome</keyword>
<dbReference type="OrthoDB" id="7595800at2"/>
<comment type="caution">
    <text evidence="1">The sequence shown here is derived from an EMBL/GenBank/DDBJ whole genome shotgun (WGS) entry which is preliminary data.</text>
</comment>
<protein>
    <submittedName>
        <fullName evidence="1">Uncharacterized protein</fullName>
    </submittedName>
</protein>
<reference evidence="1 2" key="1">
    <citation type="submission" date="2015-03" db="EMBL/GenBank/DDBJ databases">
        <title>Draft genome sequences of two protease-producing strains of Arsukibacterium isolated from two cold and alkaline environments.</title>
        <authorList>
            <person name="Lylloff J.E."/>
            <person name="Skov L.B."/>
            <person name="Jepsen M."/>
            <person name="Hallin P.F."/>
            <person name="Sorensen S.J."/>
            <person name="Stougaard P."/>
            <person name="Glaring M.A."/>
        </authorList>
    </citation>
    <scope>NUCLEOTIDE SEQUENCE [LARGE SCALE GENOMIC DNA]</scope>
    <source>
        <strain evidence="1 2">GCM72</strain>
    </source>
</reference>
<dbReference type="EMBL" id="LAHO01000004">
    <property type="protein sequence ID" value="KKO46416.1"/>
    <property type="molecule type" value="Genomic_DNA"/>
</dbReference>
<name>A0A0M2V705_9GAMM</name>